<gene>
    <name evidence="2" type="ORF">GRI38_02120</name>
</gene>
<dbReference type="AlphaFoldDB" id="A0A844ZGI4"/>
<dbReference type="OrthoDB" id="125994at2"/>
<dbReference type="EMBL" id="WTYW01000001">
    <property type="protein sequence ID" value="MXO84829.1"/>
    <property type="molecule type" value="Genomic_DNA"/>
</dbReference>
<dbReference type="InterPro" id="IPR027843">
    <property type="entry name" value="DUF4440"/>
</dbReference>
<evidence type="ECO:0000313" key="3">
    <source>
        <dbReference type="Proteomes" id="UP000433104"/>
    </source>
</evidence>
<evidence type="ECO:0000259" key="1">
    <source>
        <dbReference type="Pfam" id="PF14534"/>
    </source>
</evidence>
<comment type="caution">
    <text evidence="2">The sequence shown here is derived from an EMBL/GenBank/DDBJ whole genome shotgun (WGS) entry which is preliminary data.</text>
</comment>
<dbReference type="Gene3D" id="3.10.450.50">
    <property type="match status" value="1"/>
</dbReference>
<dbReference type="Pfam" id="PF14534">
    <property type="entry name" value="DUF4440"/>
    <property type="match status" value="1"/>
</dbReference>
<dbReference type="InterPro" id="IPR032710">
    <property type="entry name" value="NTF2-like_dom_sf"/>
</dbReference>
<sequence length="112" mass="12574">MQSYNAGDAEAAARHYAPDAFVFIPGQELRTGRDEIRANISRFMADPNFALAYENERLDVAASNDLAYSRGLLTVSYTDPATDAVRTIQSHYLLVMRRDPNDGWQVVQDISF</sequence>
<protein>
    <submittedName>
        <fullName evidence="2">DUF4440 domain-containing protein</fullName>
    </submittedName>
</protein>
<evidence type="ECO:0000313" key="2">
    <source>
        <dbReference type="EMBL" id="MXO84829.1"/>
    </source>
</evidence>
<reference evidence="2 3" key="1">
    <citation type="submission" date="2019-12" db="EMBL/GenBank/DDBJ databases">
        <title>Genomic-based taxomic classification of the family Erythrobacteraceae.</title>
        <authorList>
            <person name="Xu L."/>
        </authorList>
    </citation>
    <scope>NUCLEOTIDE SEQUENCE [LARGE SCALE GENOMIC DNA]</scope>
    <source>
        <strain evidence="2 3">MCCC 1A09962</strain>
    </source>
</reference>
<feature type="domain" description="DUF4440" evidence="1">
    <location>
        <begin position="2"/>
        <end position="106"/>
    </location>
</feature>
<name>A0A844ZGI4_9SPHN</name>
<keyword evidence="3" id="KW-1185">Reference proteome</keyword>
<proteinExistence type="predicted"/>
<accession>A0A844ZGI4</accession>
<organism evidence="2 3">
    <name type="scientific">Parapontixanthobacter aurantiacus</name>
    <dbReference type="NCBI Taxonomy" id="1463599"/>
    <lineage>
        <taxon>Bacteria</taxon>
        <taxon>Pseudomonadati</taxon>
        <taxon>Pseudomonadota</taxon>
        <taxon>Alphaproteobacteria</taxon>
        <taxon>Sphingomonadales</taxon>
        <taxon>Erythrobacteraceae</taxon>
        <taxon>Parapontixanthobacter</taxon>
    </lineage>
</organism>
<dbReference type="Proteomes" id="UP000433104">
    <property type="component" value="Unassembled WGS sequence"/>
</dbReference>
<dbReference type="SUPFAM" id="SSF54427">
    <property type="entry name" value="NTF2-like"/>
    <property type="match status" value="1"/>
</dbReference>